<accession>A0A428KW91</accession>
<dbReference type="PROSITE" id="PS51257">
    <property type="entry name" value="PROKAR_LIPOPROTEIN"/>
    <property type="match status" value="1"/>
</dbReference>
<evidence type="ECO:0000313" key="3">
    <source>
        <dbReference type="Proteomes" id="UP000273500"/>
    </source>
</evidence>
<dbReference type="EMBL" id="RWIT01000001">
    <property type="protein sequence ID" value="RSK51016.1"/>
    <property type="molecule type" value="Genomic_DNA"/>
</dbReference>
<dbReference type="Gene3D" id="2.40.128.270">
    <property type="match status" value="1"/>
</dbReference>
<sequence length="145" mass="15701">MKALYYSSFLFAAALLGGCTKGNEPVPAPVYLLDQRWVLTELEGQQLQLPAGSTATDLTLSSVEGTSRGRAFCNQYGGKYTLAGSTAQLTFSAQGSTYATCGSQSQETRYLQLLPGITRYTIENRQLALYDATHAEPRLVFNAAE</sequence>
<dbReference type="OrthoDB" id="880459at2"/>
<reference evidence="2 3" key="1">
    <citation type="submission" date="2018-12" db="EMBL/GenBank/DDBJ databases">
        <authorList>
            <person name="Feng G."/>
            <person name="Zhu H."/>
        </authorList>
    </citation>
    <scope>NUCLEOTIDE SEQUENCE [LARGE SCALE GENOMIC DNA]</scope>
    <source>
        <strain evidence="2 3">KCTC 12533</strain>
    </source>
</reference>
<comment type="caution">
    <text evidence="2">The sequence shown here is derived from an EMBL/GenBank/DDBJ whole genome shotgun (WGS) entry which is preliminary data.</text>
</comment>
<dbReference type="AlphaFoldDB" id="A0A428KW91"/>
<dbReference type="Pfam" id="PF03724">
    <property type="entry name" value="META"/>
    <property type="match status" value="1"/>
</dbReference>
<gene>
    <name evidence="2" type="ORF">EI291_01475</name>
</gene>
<evidence type="ECO:0000313" key="2">
    <source>
        <dbReference type="EMBL" id="RSK51016.1"/>
    </source>
</evidence>
<dbReference type="PANTHER" id="PTHR35535:SF2">
    <property type="entry name" value="DUF306 DOMAIN-CONTAINING PROTEIN"/>
    <property type="match status" value="1"/>
</dbReference>
<dbReference type="PANTHER" id="PTHR35535">
    <property type="entry name" value="HEAT SHOCK PROTEIN HSLJ"/>
    <property type="match status" value="1"/>
</dbReference>
<name>A0A428KW91_9BACT</name>
<keyword evidence="3" id="KW-1185">Reference proteome</keyword>
<protein>
    <submittedName>
        <fullName evidence="2">META domain-containing protein</fullName>
    </submittedName>
</protein>
<dbReference type="Proteomes" id="UP000273500">
    <property type="component" value="Unassembled WGS sequence"/>
</dbReference>
<dbReference type="InterPro" id="IPR038670">
    <property type="entry name" value="HslJ-like_sf"/>
</dbReference>
<dbReference type="InterPro" id="IPR053147">
    <property type="entry name" value="Hsp_HslJ-like"/>
</dbReference>
<proteinExistence type="predicted"/>
<dbReference type="RefSeq" id="WP_125417492.1">
    <property type="nucleotide sequence ID" value="NZ_RWIT01000001.1"/>
</dbReference>
<organism evidence="2 3">
    <name type="scientific">Hymenobacter rigui</name>
    <dbReference type="NCBI Taxonomy" id="334424"/>
    <lineage>
        <taxon>Bacteria</taxon>
        <taxon>Pseudomonadati</taxon>
        <taxon>Bacteroidota</taxon>
        <taxon>Cytophagia</taxon>
        <taxon>Cytophagales</taxon>
        <taxon>Hymenobacteraceae</taxon>
        <taxon>Hymenobacter</taxon>
    </lineage>
</organism>
<evidence type="ECO:0000259" key="1">
    <source>
        <dbReference type="Pfam" id="PF03724"/>
    </source>
</evidence>
<dbReference type="InterPro" id="IPR005184">
    <property type="entry name" value="DUF306_Meta_HslJ"/>
</dbReference>
<feature type="domain" description="DUF306" evidence="1">
    <location>
        <begin position="33"/>
        <end position="135"/>
    </location>
</feature>